<proteinExistence type="predicted"/>
<organism evidence="1 2">
    <name type="scientific">Citrus sinensis</name>
    <name type="common">Sweet orange</name>
    <name type="synonym">Citrus aurantium var. sinensis</name>
    <dbReference type="NCBI Taxonomy" id="2711"/>
    <lineage>
        <taxon>Eukaryota</taxon>
        <taxon>Viridiplantae</taxon>
        <taxon>Streptophyta</taxon>
        <taxon>Embryophyta</taxon>
        <taxon>Tracheophyta</taxon>
        <taxon>Spermatophyta</taxon>
        <taxon>Magnoliopsida</taxon>
        <taxon>eudicotyledons</taxon>
        <taxon>Gunneridae</taxon>
        <taxon>Pentapetalae</taxon>
        <taxon>rosids</taxon>
        <taxon>malvids</taxon>
        <taxon>Sapindales</taxon>
        <taxon>Rutaceae</taxon>
        <taxon>Aurantioideae</taxon>
        <taxon>Citrus</taxon>
    </lineage>
</organism>
<evidence type="ECO:0000313" key="2">
    <source>
        <dbReference type="Proteomes" id="UP000027120"/>
    </source>
</evidence>
<dbReference type="EMBL" id="KK784940">
    <property type="protein sequence ID" value="KDO59348.1"/>
    <property type="molecule type" value="Genomic_DNA"/>
</dbReference>
<name>A0A067EW80_CITSI</name>
<dbReference type="PaxDb" id="2711-XP_006474606.1"/>
<protein>
    <submittedName>
        <fullName evidence="1">Uncharacterized protein</fullName>
    </submittedName>
</protein>
<dbReference type="PANTHER" id="PTHR35121">
    <property type="entry name" value="HOMEODOMAIN PROTEIN 8, PUTATIVE-RELATED"/>
    <property type="match status" value="1"/>
</dbReference>
<evidence type="ECO:0000313" key="1">
    <source>
        <dbReference type="EMBL" id="KDO59348.1"/>
    </source>
</evidence>
<keyword evidence="2" id="KW-1185">Reference proteome</keyword>
<gene>
    <name evidence="1" type="ORF">CISIN_1g048455mg</name>
</gene>
<dbReference type="PANTHER" id="PTHR35121:SF4">
    <property type="entry name" value="SWIM-TYPE DOMAIN-CONTAINING PROTEIN"/>
    <property type="match status" value="1"/>
</dbReference>
<reference evidence="1 2" key="1">
    <citation type="submission" date="2014-04" db="EMBL/GenBank/DDBJ databases">
        <authorList>
            <consortium name="International Citrus Genome Consortium"/>
            <person name="Gmitter F."/>
            <person name="Chen C."/>
            <person name="Farmerie W."/>
            <person name="Harkins T."/>
            <person name="Desany B."/>
            <person name="Mohiuddin M."/>
            <person name="Kodira C."/>
            <person name="Borodovsky M."/>
            <person name="Lomsadze A."/>
            <person name="Burns P."/>
            <person name="Jenkins J."/>
            <person name="Prochnik S."/>
            <person name="Shu S."/>
            <person name="Chapman J."/>
            <person name="Pitluck S."/>
            <person name="Schmutz J."/>
            <person name="Rokhsar D."/>
        </authorList>
    </citation>
    <scope>NUCLEOTIDE SEQUENCE</scope>
</reference>
<sequence length="82" mass="9566">MMLRMRCVRVFAGSISSWESEVQRRPYHRNCGCALHNLKDVCPNTYFSHDCHDQTNISFPKKQSWNHCSISLVDSTSRCQET</sequence>
<accession>A0A067EW80</accession>
<dbReference type="Proteomes" id="UP000027120">
    <property type="component" value="Unassembled WGS sequence"/>
</dbReference>
<dbReference type="AlphaFoldDB" id="A0A067EW80"/>